<sequence length="86" mass="10034">MGKKHSPFYRIVVADSHTKRDGKYIEEIGIYNPLRKEETRLSLERASYWIERGAKPTETVARLMKNWERRTYESEGTDRDDGEGAG</sequence>
<dbReference type="GO" id="GO:0005737">
    <property type="term" value="C:cytoplasm"/>
    <property type="evidence" value="ECO:0007669"/>
    <property type="project" value="UniProtKB-ARBA"/>
</dbReference>
<dbReference type="HAMAP" id="MF_00385">
    <property type="entry name" value="Ribosomal_bS16"/>
    <property type="match status" value="1"/>
</dbReference>
<comment type="similarity">
    <text evidence="3">Belongs to the bacterial ribosomal protein bS16 family.</text>
</comment>
<protein>
    <recommendedName>
        <fullName evidence="3">Small ribosomal subunit protein bS16</fullName>
    </recommendedName>
</protein>
<dbReference type="SUPFAM" id="SSF54565">
    <property type="entry name" value="Ribosomal protein S16"/>
    <property type="match status" value="1"/>
</dbReference>
<dbReference type="GO" id="GO:0006412">
    <property type="term" value="P:translation"/>
    <property type="evidence" value="ECO:0007669"/>
    <property type="project" value="UniProtKB-UniRule"/>
</dbReference>
<organism evidence="4 5">
    <name type="scientific">candidate division WOR-3 bacterium JGI_Cruoil_03_44_89</name>
    <dbReference type="NCBI Taxonomy" id="1973748"/>
    <lineage>
        <taxon>Bacteria</taxon>
        <taxon>Bacteria division WOR-3</taxon>
    </lineage>
</organism>
<dbReference type="GO" id="GO:0003735">
    <property type="term" value="F:structural constituent of ribosome"/>
    <property type="evidence" value="ECO:0007669"/>
    <property type="project" value="InterPro"/>
</dbReference>
<dbReference type="PANTHER" id="PTHR12919:SF20">
    <property type="entry name" value="SMALL RIBOSOMAL SUBUNIT PROTEIN BS16M"/>
    <property type="match status" value="1"/>
</dbReference>
<dbReference type="Gene3D" id="3.30.1320.10">
    <property type="match status" value="1"/>
</dbReference>
<evidence type="ECO:0000256" key="1">
    <source>
        <dbReference type="ARBA" id="ARBA00022980"/>
    </source>
</evidence>
<evidence type="ECO:0000313" key="4">
    <source>
        <dbReference type="EMBL" id="OYD13967.1"/>
    </source>
</evidence>
<dbReference type="InterPro" id="IPR000307">
    <property type="entry name" value="Ribosomal_bS16"/>
</dbReference>
<dbReference type="NCBIfam" id="TIGR00002">
    <property type="entry name" value="S16"/>
    <property type="match status" value="1"/>
</dbReference>
<reference evidence="4 5" key="1">
    <citation type="submission" date="2017-07" db="EMBL/GenBank/DDBJ databases">
        <title>Recovery of genomes from metagenomes via a dereplication, aggregation, and scoring strategy.</title>
        <authorList>
            <person name="Sieber C.M."/>
            <person name="Probst A.J."/>
            <person name="Sharrar A."/>
            <person name="Thomas B.C."/>
            <person name="Hess M."/>
            <person name="Tringe S.G."/>
            <person name="Banfield J.F."/>
        </authorList>
    </citation>
    <scope>NUCLEOTIDE SEQUENCE [LARGE SCALE GENOMIC DNA]</scope>
    <source>
        <strain evidence="4">JGI_Cruoil_03_44_89</strain>
    </source>
</reference>
<dbReference type="Proteomes" id="UP000215215">
    <property type="component" value="Unassembled WGS sequence"/>
</dbReference>
<accession>A0A235BQI1</accession>
<evidence type="ECO:0000256" key="2">
    <source>
        <dbReference type="ARBA" id="ARBA00023274"/>
    </source>
</evidence>
<dbReference type="InterPro" id="IPR023803">
    <property type="entry name" value="Ribosomal_bS16_dom_sf"/>
</dbReference>
<gene>
    <name evidence="3 4" type="primary">rpsP</name>
    <name evidence="4" type="ORF">CH333_09145</name>
</gene>
<keyword evidence="2 3" id="KW-0687">Ribonucleoprotein</keyword>
<dbReference type="Pfam" id="PF00886">
    <property type="entry name" value="Ribosomal_S16"/>
    <property type="match status" value="1"/>
</dbReference>
<dbReference type="EMBL" id="NOZQ01000209">
    <property type="protein sequence ID" value="OYD13967.1"/>
    <property type="molecule type" value="Genomic_DNA"/>
</dbReference>
<dbReference type="PANTHER" id="PTHR12919">
    <property type="entry name" value="30S RIBOSOMAL PROTEIN S16"/>
    <property type="match status" value="1"/>
</dbReference>
<keyword evidence="1 3" id="KW-0689">Ribosomal protein</keyword>
<dbReference type="GO" id="GO:0015935">
    <property type="term" value="C:small ribosomal subunit"/>
    <property type="evidence" value="ECO:0007669"/>
    <property type="project" value="TreeGrafter"/>
</dbReference>
<name>A0A235BQI1_UNCW3</name>
<dbReference type="AlphaFoldDB" id="A0A235BQI1"/>
<comment type="caution">
    <text evidence="4">The sequence shown here is derived from an EMBL/GenBank/DDBJ whole genome shotgun (WGS) entry which is preliminary data.</text>
</comment>
<evidence type="ECO:0000313" key="5">
    <source>
        <dbReference type="Proteomes" id="UP000215215"/>
    </source>
</evidence>
<evidence type="ECO:0000256" key="3">
    <source>
        <dbReference type="HAMAP-Rule" id="MF_00385"/>
    </source>
</evidence>
<proteinExistence type="inferred from homology"/>